<accession>A0AA36C9U3</accession>
<dbReference type="PROSITE" id="PS00616">
    <property type="entry name" value="HIS_ACID_PHOSPHAT_1"/>
    <property type="match status" value="1"/>
</dbReference>
<organism evidence="4 5">
    <name type="scientific">Mesorhabditis spiculigera</name>
    <dbReference type="NCBI Taxonomy" id="96644"/>
    <lineage>
        <taxon>Eukaryota</taxon>
        <taxon>Metazoa</taxon>
        <taxon>Ecdysozoa</taxon>
        <taxon>Nematoda</taxon>
        <taxon>Chromadorea</taxon>
        <taxon>Rhabditida</taxon>
        <taxon>Rhabditina</taxon>
        <taxon>Rhabditomorpha</taxon>
        <taxon>Rhabditoidea</taxon>
        <taxon>Rhabditidae</taxon>
        <taxon>Mesorhabditinae</taxon>
        <taxon>Mesorhabditis</taxon>
    </lineage>
</organism>
<name>A0AA36C9U3_9BILA</name>
<keyword evidence="3" id="KW-0812">Transmembrane</keyword>
<dbReference type="InterPro" id="IPR029033">
    <property type="entry name" value="His_PPase_superfam"/>
</dbReference>
<dbReference type="CDD" id="cd07061">
    <property type="entry name" value="HP_HAP_like"/>
    <property type="match status" value="1"/>
</dbReference>
<evidence type="ECO:0000256" key="1">
    <source>
        <dbReference type="ARBA" id="ARBA00000032"/>
    </source>
</evidence>
<dbReference type="PANTHER" id="PTHR11567">
    <property type="entry name" value="ACID PHOSPHATASE-RELATED"/>
    <property type="match status" value="1"/>
</dbReference>
<comment type="similarity">
    <text evidence="2">Belongs to the histidine acid phosphatase family.</text>
</comment>
<evidence type="ECO:0000313" key="5">
    <source>
        <dbReference type="Proteomes" id="UP001177023"/>
    </source>
</evidence>
<feature type="non-terminal residue" evidence="4">
    <location>
        <position position="508"/>
    </location>
</feature>
<dbReference type="Proteomes" id="UP001177023">
    <property type="component" value="Unassembled WGS sequence"/>
</dbReference>
<evidence type="ECO:0000256" key="3">
    <source>
        <dbReference type="SAM" id="Phobius"/>
    </source>
</evidence>
<dbReference type="PANTHER" id="PTHR11567:SF206">
    <property type="entry name" value="HISTIDINE ACID PHOSPHATASE-RELATED"/>
    <property type="match status" value="1"/>
</dbReference>
<keyword evidence="5" id="KW-1185">Reference proteome</keyword>
<dbReference type="InterPro" id="IPR000560">
    <property type="entry name" value="His_Pase_clade-2"/>
</dbReference>
<comment type="caution">
    <text evidence="4">The sequence shown here is derived from an EMBL/GenBank/DDBJ whole genome shotgun (WGS) entry which is preliminary data.</text>
</comment>
<dbReference type="AlphaFoldDB" id="A0AA36C9U3"/>
<evidence type="ECO:0008006" key="6">
    <source>
        <dbReference type="Google" id="ProtNLM"/>
    </source>
</evidence>
<dbReference type="GO" id="GO:0003993">
    <property type="term" value="F:acid phosphatase activity"/>
    <property type="evidence" value="ECO:0007669"/>
    <property type="project" value="UniProtKB-EC"/>
</dbReference>
<dbReference type="SUPFAM" id="SSF53254">
    <property type="entry name" value="Phosphoglycerate mutase-like"/>
    <property type="match status" value="1"/>
</dbReference>
<keyword evidence="3" id="KW-1133">Transmembrane helix</keyword>
<protein>
    <recommendedName>
        <fullName evidence="6">Acid phosphatase</fullName>
    </recommendedName>
</protein>
<keyword evidence="3" id="KW-0472">Membrane</keyword>
<evidence type="ECO:0000256" key="2">
    <source>
        <dbReference type="ARBA" id="ARBA00005375"/>
    </source>
</evidence>
<comment type="catalytic activity">
    <reaction evidence="1">
        <text>a phosphate monoester + H2O = an alcohol + phosphate</text>
        <dbReference type="Rhea" id="RHEA:15017"/>
        <dbReference type="ChEBI" id="CHEBI:15377"/>
        <dbReference type="ChEBI" id="CHEBI:30879"/>
        <dbReference type="ChEBI" id="CHEBI:43474"/>
        <dbReference type="ChEBI" id="CHEBI:67140"/>
        <dbReference type="EC" id="3.1.3.2"/>
    </reaction>
</comment>
<proteinExistence type="inferred from homology"/>
<sequence length="508" mass="56967">MSLAKKYTQQTRNQNGGIGFGMVQLGPHFDKRLVQIFAPERPLVLAMATGDYMLLFFFFVVAVAAQENIPVDGDKTLQFVQVIWRHGDRSPTTTCGTDQFQEETWTFGGGGWGQLSPIGMQQHVSLGNKLRQRYIDTKFLAENYRADEVYFRSTDVNRTLLSAVSNTIGMYGQGSAVKGVWGNIPDFGPDVNYTWPAFFIPIPIHTTYNPTDYYGNPDADCPRQTALWQTAQTTPEISKLLNDDNTKKVFSILAEKCGKQYKLEDLWEVIDAFFIERVYNLSNPAWMDDDLFNNVFNLNNIAQDFVNGIGVSALNGVDISTETRRIRSGAMFNLFNDQIKQKRDCVTSNGTKCSHWLKNLKYFVYSAHDTTVYAYLTALNSEKLVIKDGGYPHYSAAVLTEYWRDTAGKDYVKFVYHNGYQDGFTVFTDQVPICNGSHIYCPLENYSQHAADLSFAKWGSPEKMCADVSFASSASSTPKVEATTTKAAQTALGIVGLVLTLISMVRLL</sequence>
<dbReference type="Pfam" id="PF00328">
    <property type="entry name" value="His_Phos_2"/>
    <property type="match status" value="1"/>
</dbReference>
<evidence type="ECO:0000313" key="4">
    <source>
        <dbReference type="EMBL" id="CAJ0564600.1"/>
    </source>
</evidence>
<dbReference type="Gene3D" id="3.40.50.1240">
    <property type="entry name" value="Phosphoglycerate mutase-like"/>
    <property type="match status" value="1"/>
</dbReference>
<dbReference type="InterPro" id="IPR033379">
    <property type="entry name" value="Acid_Pase_AS"/>
</dbReference>
<gene>
    <name evidence="4" type="ORF">MSPICULIGERA_LOCUS3274</name>
</gene>
<feature type="transmembrane region" description="Helical" evidence="3">
    <location>
        <begin position="43"/>
        <end position="65"/>
    </location>
</feature>
<dbReference type="EMBL" id="CATQJA010000898">
    <property type="protein sequence ID" value="CAJ0564600.1"/>
    <property type="molecule type" value="Genomic_DNA"/>
</dbReference>
<reference evidence="4" key="1">
    <citation type="submission" date="2023-06" db="EMBL/GenBank/DDBJ databases">
        <authorList>
            <person name="Delattre M."/>
        </authorList>
    </citation>
    <scope>NUCLEOTIDE SEQUENCE</scope>
    <source>
        <strain evidence="4">AF72</strain>
    </source>
</reference>
<dbReference type="InterPro" id="IPR050645">
    <property type="entry name" value="Histidine_acid_phosphatase"/>
</dbReference>